<evidence type="ECO:0000313" key="3">
    <source>
        <dbReference type="Proteomes" id="UP001500822"/>
    </source>
</evidence>
<comment type="caution">
    <text evidence="2">The sequence shown here is derived from an EMBL/GenBank/DDBJ whole genome shotgun (WGS) entry which is preliminary data.</text>
</comment>
<evidence type="ECO:0000313" key="2">
    <source>
        <dbReference type="EMBL" id="GAA4752220.1"/>
    </source>
</evidence>
<dbReference type="Proteomes" id="UP001500822">
    <property type="component" value="Unassembled WGS sequence"/>
</dbReference>
<name>A0ABP8ZBU3_9ACTN</name>
<dbReference type="EMBL" id="BAABIE010000010">
    <property type="protein sequence ID" value="GAA4752220.1"/>
    <property type="molecule type" value="Genomic_DNA"/>
</dbReference>
<gene>
    <name evidence="2" type="ORF">GCM10023217_23990</name>
</gene>
<keyword evidence="3" id="KW-1185">Reference proteome</keyword>
<reference evidence="3" key="1">
    <citation type="journal article" date="2019" name="Int. J. Syst. Evol. Microbiol.">
        <title>The Global Catalogue of Microorganisms (GCM) 10K type strain sequencing project: providing services to taxonomists for standard genome sequencing and annotation.</title>
        <authorList>
            <consortium name="The Broad Institute Genomics Platform"/>
            <consortium name="The Broad Institute Genome Sequencing Center for Infectious Disease"/>
            <person name="Wu L."/>
            <person name="Ma J."/>
        </authorList>
    </citation>
    <scope>NUCLEOTIDE SEQUENCE [LARGE SCALE GENOMIC DNA]</scope>
    <source>
        <strain evidence="3">JCM 18077</strain>
    </source>
</reference>
<evidence type="ECO:0000259" key="1">
    <source>
        <dbReference type="Pfam" id="PF01610"/>
    </source>
</evidence>
<dbReference type="Pfam" id="PF01610">
    <property type="entry name" value="DDE_Tnp_ISL3"/>
    <property type="match status" value="1"/>
</dbReference>
<feature type="domain" description="Transposase IS204/IS1001/IS1096/IS1165 DDE" evidence="1">
    <location>
        <begin position="6"/>
        <end position="47"/>
    </location>
</feature>
<proteinExistence type="predicted"/>
<protein>
    <recommendedName>
        <fullName evidence="1">Transposase IS204/IS1001/IS1096/IS1165 DDE domain-containing protein</fullName>
    </recommendedName>
</protein>
<organism evidence="2 3">
    <name type="scientific">Gordonia alkaliphila</name>
    <dbReference type="NCBI Taxonomy" id="1053547"/>
    <lineage>
        <taxon>Bacteria</taxon>
        <taxon>Bacillati</taxon>
        <taxon>Actinomycetota</taxon>
        <taxon>Actinomycetes</taxon>
        <taxon>Mycobacteriales</taxon>
        <taxon>Gordoniaceae</taxon>
        <taxon>Gordonia</taxon>
    </lineage>
</organism>
<dbReference type="InterPro" id="IPR002560">
    <property type="entry name" value="Transposase_DDE"/>
</dbReference>
<accession>A0ABP8ZBU3</accession>
<sequence length="49" mass="5392">MGARDQQFRDRINVVAMDGFTGYKSATTEELRAARVVTDPFHVAHLAAA</sequence>